<sequence>MASPRSRLALLLAAVVAAILVAITACGKPAPRAAAPSSSPPSAAATAPAPSPSTGSDPASRAAALVKTLSDEQLAGQVLMPYAYGSSATDVSAASAAGNQKLGKVDTPAQMVQKYHLGGLILVGFSADDPTSTNQATTNVDNPKQITALTGGVQQAAGGQAPILIGTDQEFGTVTRIKTGVTVLPSAMALGAANQPKATQQGWSVAGDELRAMGLNVDFAPDSDVLSTADGGVIGSRSFGGDPKAVGDQVAASVKGLQSAGVAATLKHFPGHGSTASDSHTALPVISKSKADLDKTDLVPFKSGIDAGAQLVMSGHLDVKSIEPGVPASFSHKALVDVLRGQLGFKGVVVTDALNMEPAEQWPAGEAAVRALNAGNDLLLMPPSVDGAYNGLLNGLHDGSLKKDRLVEAATRDLTLRFSLADAQAGPDHNVLAAQSHLSVASGLAGAAVTQLRGQCAAPVKGPVSVTTSGGRATSKATLEKALKSAGVQVVPSGGRVVHLVGYGDGPGDLNPKADVTVAMDTPYILGSATSPTLVATYSSTPDSLKALAQVLAGKQKPTGKSPVPVPGLPRSVC</sequence>
<comment type="caution">
    <text evidence="8">The sequence shown here is derived from an EMBL/GenBank/DDBJ whole genome shotgun (WGS) entry which is preliminary data.</text>
</comment>
<evidence type="ECO:0000256" key="6">
    <source>
        <dbReference type="SAM" id="MobiDB-lite"/>
    </source>
</evidence>
<dbReference type="RefSeq" id="WP_116075336.1">
    <property type="nucleotide sequence ID" value="NZ_BONB01000005.1"/>
</dbReference>
<dbReference type="Pfam" id="PF00933">
    <property type="entry name" value="Glyco_hydro_3"/>
    <property type="match status" value="1"/>
</dbReference>
<dbReference type="Gene3D" id="3.20.20.300">
    <property type="entry name" value="Glycoside hydrolase, family 3, N-terminal domain"/>
    <property type="match status" value="1"/>
</dbReference>
<keyword evidence="4" id="KW-0378">Hydrolase</keyword>
<dbReference type="GO" id="GO:0005975">
    <property type="term" value="P:carbohydrate metabolic process"/>
    <property type="evidence" value="ECO:0007669"/>
    <property type="project" value="InterPro"/>
</dbReference>
<accession>A0A3E0A743</accession>
<evidence type="ECO:0000259" key="7">
    <source>
        <dbReference type="Pfam" id="PF00933"/>
    </source>
</evidence>
<dbReference type="InterPro" id="IPR001764">
    <property type="entry name" value="Glyco_hydro_3_N"/>
</dbReference>
<feature type="region of interest" description="Disordered" evidence="6">
    <location>
        <begin position="31"/>
        <end position="62"/>
    </location>
</feature>
<proteinExistence type="inferred from homology"/>
<name>A0A3E0A743_9ACTN</name>
<dbReference type="PANTHER" id="PTHR30480:SF13">
    <property type="entry name" value="BETA-HEXOSAMINIDASE"/>
    <property type="match status" value="1"/>
</dbReference>
<evidence type="ECO:0000256" key="2">
    <source>
        <dbReference type="ARBA" id="ARBA00005336"/>
    </source>
</evidence>
<comment type="similarity">
    <text evidence="2">Belongs to the glycosyl hydrolase 3 family.</text>
</comment>
<protein>
    <recommendedName>
        <fullName evidence="3">beta-N-acetylhexosaminidase</fullName>
        <ecNumber evidence="3">3.2.1.52</ecNumber>
    </recommendedName>
</protein>
<dbReference type="SUPFAM" id="SSF51445">
    <property type="entry name" value="(Trans)glycosidases"/>
    <property type="match status" value="1"/>
</dbReference>
<dbReference type="InterPro" id="IPR017853">
    <property type="entry name" value="GH"/>
</dbReference>
<dbReference type="EMBL" id="QUMQ01000001">
    <property type="protein sequence ID" value="REG02391.1"/>
    <property type="molecule type" value="Genomic_DNA"/>
</dbReference>
<comment type="catalytic activity">
    <reaction evidence="1">
        <text>Hydrolysis of terminal non-reducing N-acetyl-D-hexosamine residues in N-acetyl-beta-D-hexosaminides.</text>
        <dbReference type="EC" id="3.2.1.52"/>
    </reaction>
</comment>
<dbReference type="Proteomes" id="UP000256913">
    <property type="component" value="Unassembled WGS sequence"/>
</dbReference>
<dbReference type="GO" id="GO:0004563">
    <property type="term" value="F:beta-N-acetylhexosaminidase activity"/>
    <property type="evidence" value="ECO:0007669"/>
    <property type="project" value="UniProtKB-EC"/>
</dbReference>
<dbReference type="PANTHER" id="PTHR30480">
    <property type="entry name" value="BETA-HEXOSAMINIDASE-RELATED"/>
    <property type="match status" value="1"/>
</dbReference>
<evidence type="ECO:0000313" key="8">
    <source>
        <dbReference type="EMBL" id="REG02391.1"/>
    </source>
</evidence>
<dbReference type="InterPro" id="IPR050226">
    <property type="entry name" value="NagZ_Beta-hexosaminidase"/>
</dbReference>
<dbReference type="Gene3D" id="3.40.50.1700">
    <property type="entry name" value="Glycoside hydrolase family 3 C-terminal domain"/>
    <property type="match status" value="1"/>
</dbReference>
<dbReference type="PROSITE" id="PS51257">
    <property type="entry name" value="PROKAR_LIPOPROTEIN"/>
    <property type="match status" value="1"/>
</dbReference>
<evidence type="ECO:0000313" key="9">
    <source>
        <dbReference type="Proteomes" id="UP000256913"/>
    </source>
</evidence>
<dbReference type="PROSITE" id="PS51318">
    <property type="entry name" value="TAT"/>
    <property type="match status" value="1"/>
</dbReference>
<evidence type="ECO:0000256" key="1">
    <source>
        <dbReference type="ARBA" id="ARBA00001231"/>
    </source>
</evidence>
<dbReference type="OrthoDB" id="9805821at2"/>
<dbReference type="EC" id="3.2.1.52" evidence="3"/>
<dbReference type="AlphaFoldDB" id="A0A3E0A743"/>
<organism evidence="8 9">
    <name type="scientific">Asanoa ferruginea</name>
    <dbReference type="NCBI Taxonomy" id="53367"/>
    <lineage>
        <taxon>Bacteria</taxon>
        <taxon>Bacillati</taxon>
        <taxon>Actinomycetota</taxon>
        <taxon>Actinomycetes</taxon>
        <taxon>Micromonosporales</taxon>
        <taxon>Micromonosporaceae</taxon>
        <taxon>Asanoa</taxon>
    </lineage>
</organism>
<feature type="compositionally biased region" description="Low complexity" evidence="6">
    <location>
        <begin position="31"/>
        <end position="60"/>
    </location>
</feature>
<reference evidence="8 9" key="1">
    <citation type="submission" date="2018-08" db="EMBL/GenBank/DDBJ databases">
        <title>Sequencing the genomes of 1000 actinobacteria strains.</title>
        <authorList>
            <person name="Klenk H.-P."/>
        </authorList>
    </citation>
    <scope>NUCLEOTIDE SEQUENCE [LARGE SCALE GENOMIC DNA]</scope>
    <source>
        <strain evidence="8 9">DSM 44099</strain>
    </source>
</reference>
<evidence type="ECO:0000256" key="3">
    <source>
        <dbReference type="ARBA" id="ARBA00012663"/>
    </source>
</evidence>
<feature type="region of interest" description="Disordered" evidence="6">
    <location>
        <begin position="554"/>
        <end position="574"/>
    </location>
</feature>
<dbReference type="PROSITE" id="PS00775">
    <property type="entry name" value="GLYCOSYL_HYDROL_F3"/>
    <property type="match status" value="1"/>
</dbReference>
<dbReference type="InterPro" id="IPR036962">
    <property type="entry name" value="Glyco_hydro_3_N_sf"/>
</dbReference>
<feature type="domain" description="Glycoside hydrolase family 3 N-terminal" evidence="7">
    <location>
        <begin position="107"/>
        <end position="414"/>
    </location>
</feature>
<dbReference type="InterPro" id="IPR019800">
    <property type="entry name" value="Glyco_hydro_3_AS"/>
</dbReference>
<dbReference type="InterPro" id="IPR006311">
    <property type="entry name" value="TAT_signal"/>
</dbReference>
<dbReference type="GO" id="GO:0009254">
    <property type="term" value="P:peptidoglycan turnover"/>
    <property type="evidence" value="ECO:0007669"/>
    <property type="project" value="TreeGrafter"/>
</dbReference>
<evidence type="ECO:0000256" key="4">
    <source>
        <dbReference type="ARBA" id="ARBA00022801"/>
    </source>
</evidence>
<dbReference type="InterPro" id="IPR036881">
    <property type="entry name" value="Glyco_hydro_3_C_sf"/>
</dbReference>
<keyword evidence="5" id="KW-0326">Glycosidase</keyword>
<gene>
    <name evidence="8" type="ORF">DFJ67_8486</name>
</gene>
<evidence type="ECO:0000256" key="5">
    <source>
        <dbReference type="ARBA" id="ARBA00023295"/>
    </source>
</evidence>
<keyword evidence="9" id="KW-1185">Reference proteome</keyword>